<evidence type="ECO:0000313" key="2">
    <source>
        <dbReference type="EMBL" id="GGE12003.1"/>
    </source>
</evidence>
<dbReference type="RefSeq" id="WP_188762599.1">
    <property type="nucleotide sequence ID" value="NZ_BMJM01000005.1"/>
</dbReference>
<gene>
    <name evidence="2" type="ORF">GCM10011529_17920</name>
</gene>
<feature type="transmembrane region" description="Helical" evidence="1">
    <location>
        <begin position="64"/>
        <end position="81"/>
    </location>
</feature>
<keyword evidence="1" id="KW-0472">Membrane</keyword>
<evidence type="ECO:0000256" key="1">
    <source>
        <dbReference type="SAM" id="Phobius"/>
    </source>
</evidence>
<keyword evidence="1" id="KW-0812">Transmembrane</keyword>
<accession>A0A917E7C0</accession>
<comment type="caution">
    <text evidence="2">The sequence shown here is derived from an EMBL/GenBank/DDBJ whole genome shotgun (WGS) entry which is preliminary data.</text>
</comment>
<keyword evidence="3" id="KW-1185">Reference proteome</keyword>
<dbReference type="AlphaFoldDB" id="A0A917E7C0"/>
<sequence length="140" mass="14676">MRIEFELLDTGAAVRAPVETLVTPARAAPVLEFDLPQSLLLQLVATAAGFLLVMGLAFRGGTGIGLVLAVSAMVFAGYYGLPVVMARASRMGRPAQRAVKAKGWGIETASGHLPGGAAWAQVMTVPLLILAWAIFIAFLQ</sequence>
<dbReference type="Proteomes" id="UP000635071">
    <property type="component" value="Unassembled WGS sequence"/>
</dbReference>
<feature type="transmembrane region" description="Helical" evidence="1">
    <location>
        <begin position="118"/>
        <end position="139"/>
    </location>
</feature>
<proteinExistence type="predicted"/>
<evidence type="ECO:0008006" key="4">
    <source>
        <dbReference type="Google" id="ProtNLM"/>
    </source>
</evidence>
<protein>
    <recommendedName>
        <fullName evidence="4">DUF2269 family protein</fullName>
    </recommendedName>
</protein>
<reference evidence="2" key="2">
    <citation type="submission" date="2020-09" db="EMBL/GenBank/DDBJ databases">
        <authorList>
            <person name="Sun Q."/>
            <person name="Zhou Y."/>
        </authorList>
    </citation>
    <scope>NUCLEOTIDE SEQUENCE</scope>
    <source>
        <strain evidence="2">CGMCC 1.15519</strain>
    </source>
</reference>
<dbReference type="EMBL" id="BMJM01000005">
    <property type="protein sequence ID" value="GGE12003.1"/>
    <property type="molecule type" value="Genomic_DNA"/>
</dbReference>
<reference evidence="2" key="1">
    <citation type="journal article" date="2014" name="Int. J. Syst. Evol. Microbiol.">
        <title>Complete genome sequence of Corynebacterium casei LMG S-19264T (=DSM 44701T), isolated from a smear-ripened cheese.</title>
        <authorList>
            <consortium name="US DOE Joint Genome Institute (JGI-PGF)"/>
            <person name="Walter F."/>
            <person name="Albersmeier A."/>
            <person name="Kalinowski J."/>
            <person name="Ruckert C."/>
        </authorList>
    </citation>
    <scope>NUCLEOTIDE SEQUENCE</scope>
    <source>
        <strain evidence="2">CGMCC 1.15519</strain>
    </source>
</reference>
<keyword evidence="1" id="KW-1133">Transmembrane helix</keyword>
<name>A0A917E7C0_9SPHN</name>
<feature type="transmembrane region" description="Helical" evidence="1">
    <location>
        <begin position="39"/>
        <end position="57"/>
    </location>
</feature>
<organism evidence="2 3">
    <name type="scientific">Sandarakinorhabdus glacialis</name>
    <dbReference type="NCBI Taxonomy" id="1614636"/>
    <lineage>
        <taxon>Bacteria</taxon>
        <taxon>Pseudomonadati</taxon>
        <taxon>Pseudomonadota</taxon>
        <taxon>Alphaproteobacteria</taxon>
        <taxon>Sphingomonadales</taxon>
        <taxon>Sphingosinicellaceae</taxon>
        <taxon>Sandarakinorhabdus</taxon>
    </lineage>
</organism>
<evidence type="ECO:0000313" key="3">
    <source>
        <dbReference type="Proteomes" id="UP000635071"/>
    </source>
</evidence>